<evidence type="ECO:0000313" key="2">
    <source>
        <dbReference type="EMBL" id="MBX72830.1"/>
    </source>
</evidence>
<evidence type="ECO:0000256" key="1">
    <source>
        <dbReference type="SAM" id="MobiDB-lite"/>
    </source>
</evidence>
<sequence>MASLEVSKVSNNLLSRREILS</sequence>
<organism evidence="2">
    <name type="scientific">Rhizophora mucronata</name>
    <name type="common">Asiatic mangrove</name>
    <dbReference type="NCBI Taxonomy" id="61149"/>
    <lineage>
        <taxon>Eukaryota</taxon>
        <taxon>Viridiplantae</taxon>
        <taxon>Streptophyta</taxon>
        <taxon>Embryophyta</taxon>
        <taxon>Tracheophyta</taxon>
        <taxon>Spermatophyta</taxon>
        <taxon>Magnoliopsida</taxon>
        <taxon>eudicotyledons</taxon>
        <taxon>Gunneridae</taxon>
        <taxon>Pentapetalae</taxon>
        <taxon>rosids</taxon>
        <taxon>fabids</taxon>
        <taxon>Malpighiales</taxon>
        <taxon>Rhizophoraceae</taxon>
        <taxon>Rhizophora</taxon>
    </lineage>
</organism>
<dbReference type="EMBL" id="GGEC01092346">
    <property type="protein sequence ID" value="MBX72830.1"/>
    <property type="molecule type" value="Transcribed_RNA"/>
</dbReference>
<protein>
    <submittedName>
        <fullName evidence="2">Uncharacterized protein</fullName>
    </submittedName>
</protein>
<dbReference type="AlphaFoldDB" id="A0A2P2R0T1"/>
<reference evidence="2" key="1">
    <citation type="submission" date="2018-02" db="EMBL/GenBank/DDBJ databases">
        <title>Rhizophora mucronata_Transcriptome.</title>
        <authorList>
            <person name="Meera S.P."/>
            <person name="Sreeshan A."/>
            <person name="Augustine A."/>
        </authorList>
    </citation>
    <scope>NUCLEOTIDE SEQUENCE</scope>
    <source>
        <tissue evidence="2">Leaf</tissue>
    </source>
</reference>
<accession>A0A2P2R0T1</accession>
<proteinExistence type="predicted"/>
<feature type="region of interest" description="Disordered" evidence="1">
    <location>
        <begin position="1"/>
        <end position="21"/>
    </location>
</feature>
<name>A0A2P2R0T1_RHIMU</name>